<dbReference type="Gene3D" id="2.60.40.1120">
    <property type="entry name" value="Carboxypeptidase-like, regulatory domain"/>
    <property type="match status" value="1"/>
</dbReference>
<protein>
    <recommendedName>
        <fullName evidence="3">TonB-dependent receptor</fullName>
    </recommendedName>
</protein>
<dbReference type="SUPFAM" id="SSF49464">
    <property type="entry name" value="Carboxypeptidase regulatory domain-like"/>
    <property type="match status" value="1"/>
</dbReference>
<reference evidence="1 2" key="1">
    <citation type="submission" date="2017-12" db="EMBL/GenBank/DDBJ databases">
        <title>Confluentibacter flavum sp. nov., isolated from the saline lake.</title>
        <authorList>
            <person name="Yu L."/>
        </authorList>
    </citation>
    <scope>NUCLEOTIDE SEQUENCE [LARGE SCALE GENOMIC DNA]</scope>
    <source>
        <strain evidence="1 2">3B</strain>
    </source>
</reference>
<dbReference type="EMBL" id="PJEO01000043">
    <property type="protein sequence ID" value="PKQ44695.1"/>
    <property type="molecule type" value="Genomic_DNA"/>
</dbReference>
<dbReference type="Proteomes" id="UP000233435">
    <property type="component" value="Unassembled WGS sequence"/>
</dbReference>
<gene>
    <name evidence="1" type="ORF">CSW08_11970</name>
</gene>
<organism evidence="1 2">
    <name type="scientific">Confluentibacter flavum</name>
    <dbReference type="NCBI Taxonomy" id="1909700"/>
    <lineage>
        <taxon>Bacteria</taxon>
        <taxon>Pseudomonadati</taxon>
        <taxon>Bacteroidota</taxon>
        <taxon>Flavobacteriia</taxon>
        <taxon>Flavobacteriales</taxon>
        <taxon>Flavobacteriaceae</taxon>
        <taxon>Confluentibacter</taxon>
    </lineage>
</organism>
<dbReference type="AlphaFoldDB" id="A0A2N3HI96"/>
<sequence length="134" mass="14639">MYPIMKNIFYLFIMLFATFSYAQNTGLIVGKVMDNESGNTPLVFASMSIKGTSVASQTDLTGLFLIENLEAGDYTLVCSFPGYETQEIKVHVDALQPTELQVSLAASTISLSELASLATPTVRQQEDETLTVLK</sequence>
<evidence type="ECO:0008006" key="3">
    <source>
        <dbReference type="Google" id="ProtNLM"/>
    </source>
</evidence>
<proteinExistence type="predicted"/>
<evidence type="ECO:0000313" key="1">
    <source>
        <dbReference type="EMBL" id="PKQ44695.1"/>
    </source>
</evidence>
<keyword evidence="2" id="KW-1185">Reference proteome</keyword>
<dbReference type="InterPro" id="IPR008969">
    <property type="entry name" value="CarboxyPept-like_regulatory"/>
</dbReference>
<accession>A0A2N3HI96</accession>
<dbReference type="Pfam" id="PF13715">
    <property type="entry name" value="CarbopepD_reg_2"/>
    <property type="match status" value="1"/>
</dbReference>
<evidence type="ECO:0000313" key="2">
    <source>
        <dbReference type="Proteomes" id="UP000233435"/>
    </source>
</evidence>
<name>A0A2N3HI96_9FLAO</name>
<comment type="caution">
    <text evidence="1">The sequence shown here is derived from an EMBL/GenBank/DDBJ whole genome shotgun (WGS) entry which is preliminary data.</text>
</comment>